<reference evidence="9 10" key="1">
    <citation type="submission" date="2019-09" db="EMBL/GenBank/DDBJ databases">
        <title>Phylogeny of genus Pseudoclavibacter and closely related genus.</title>
        <authorList>
            <person name="Li Y."/>
        </authorList>
    </citation>
    <scope>NUCLEOTIDE SEQUENCE [LARGE SCALE GENOMIC DNA]</scope>
    <source>
        <strain evidence="9 10">DSM 23821</strain>
    </source>
</reference>
<feature type="transmembrane region" description="Helical" evidence="6">
    <location>
        <begin position="85"/>
        <end position="103"/>
    </location>
</feature>
<feature type="compositionally biased region" description="Basic and acidic residues" evidence="5">
    <location>
        <begin position="554"/>
        <end position="575"/>
    </location>
</feature>
<evidence type="ECO:0000256" key="3">
    <source>
        <dbReference type="ARBA" id="ARBA00022989"/>
    </source>
</evidence>
<dbReference type="InterPro" id="IPR027417">
    <property type="entry name" value="P-loop_NTPase"/>
</dbReference>
<sequence>MTLEDTARGPAFLHAPGTPIELRSLRVEPGTTPRRFALRAMFAARRYTIPAAVLVICHQLGEALVPVIMGLAIDRAIATGDPVQLVLWIALLALDFAVLSYSYRLGSRLETIGAEAVGHGLRSLLSARLLDRGGVQGAAARPGVGLSLATSDASRLASVVIVGVYPLGDLAAIAFGGIVLLTLSWPLGLAVLVGAPVVLWLADRVGERLRARSVTEQAAGADAAAQAADVLAGYRVVRGLGAEREAVRRYRRASRTALAGTLDARRAEGAFVGVMGFATGLLIVAVAIGAGLVALRGGLQLGEFITVIGLTQFLLSPMRQVATFTGPIWAAGRASAARLLDVLDPGTDAAVREEDDTSSGAAHAHDAAAAAVLAVATPGMIVAAELDGADARALVHALTRRAAANAAGDGARSPLLVAPHRAHLFSGTVRENVALDGTDAAAVERALADAGCGDLRDVLADGYDSQVGEGGGALSGGQWQRVALARALAVAPDVLVLHDPTTAVDAVTEAGIATPLRAARSEGATIVVTRSPALLAVADRVVDAAAIGLAGADTEARSDTEDDTHTHEDGTGIGA</sequence>
<keyword evidence="9" id="KW-0067">ATP-binding</keyword>
<feature type="transmembrane region" description="Helical" evidence="6">
    <location>
        <begin position="270"/>
        <end position="292"/>
    </location>
</feature>
<feature type="domain" description="ABC transporter" evidence="7">
    <location>
        <begin position="351"/>
        <end position="575"/>
    </location>
</feature>
<feature type="region of interest" description="Disordered" evidence="5">
    <location>
        <begin position="553"/>
        <end position="575"/>
    </location>
</feature>
<dbReference type="PROSITE" id="PS50929">
    <property type="entry name" value="ABC_TM1F"/>
    <property type="match status" value="1"/>
</dbReference>
<evidence type="ECO:0000256" key="1">
    <source>
        <dbReference type="ARBA" id="ARBA00004651"/>
    </source>
</evidence>
<dbReference type="AlphaFoldDB" id="A0A7J5BNY7"/>
<dbReference type="SUPFAM" id="SSF52540">
    <property type="entry name" value="P-loop containing nucleoside triphosphate hydrolases"/>
    <property type="match status" value="1"/>
</dbReference>
<dbReference type="Gene3D" id="1.20.1560.10">
    <property type="entry name" value="ABC transporter type 1, transmembrane domain"/>
    <property type="match status" value="1"/>
</dbReference>
<dbReference type="EMBL" id="WBJZ01000019">
    <property type="protein sequence ID" value="KAB1654283.1"/>
    <property type="molecule type" value="Genomic_DNA"/>
</dbReference>
<dbReference type="InterPro" id="IPR036640">
    <property type="entry name" value="ABC1_TM_sf"/>
</dbReference>
<dbReference type="Proteomes" id="UP000467240">
    <property type="component" value="Unassembled WGS sequence"/>
</dbReference>
<dbReference type="GO" id="GO:0015421">
    <property type="term" value="F:ABC-type oligopeptide transporter activity"/>
    <property type="evidence" value="ECO:0007669"/>
    <property type="project" value="TreeGrafter"/>
</dbReference>
<dbReference type="PROSITE" id="PS50893">
    <property type="entry name" value="ABC_TRANSPORTER_2"/>
    <property type="match status" value="1"/>
</dbReference>
<dbReference type="GO" id="GO:0016887">
    <property type="term" value="F:ATP hydrolysis activity"/>
    <property type="evidence" value="ECO:0007669"/>
    <property type="project" value="InterPro"/>
</dbReference>
<keyword evidence="3 6" id="KW-1133">Transmembrane helix</keyword>
<evidence type="ECO:0000313" key="10">
    <source>
        <dbReference type="Proteomes" id="UP000467240"/>
    </source>
</evidence>
<evidence type="ECO:0000313" key="9">
    <source>
        <dbReference type="EMBL" id="KAB1654283.1"/>
    </source>
</evidence>
<keyword evidence="2 6" id="KW-0812">Transmembrane</keyword>
<dbReference type="RefSeq" id="WP_158041520.1">
    <property type="nucleotide sequence ID" value="NZ_JACCFV010000001.1"/>
</dbReference>
<dbReference type="CDD" id="cd07346">
    <property type="entry name" value="ABC_6TM_exporters"/>
    <property type="match status" value="1"/>
</dbReference>
<dbReference type="GO" id="GO:0005886">
    <property type="term" value="C:plasma membrane"/>
    <property type="evidence" value="ECO:0007669"/>
    <property type="project" value="UniProtKB-SubCell"/>
</dbReference>
<dbReference type="Gene3D" id="3.40.50.300">
    <property type="entry name" value="P-loop containing nucleotide triphosphate hydrolases"/>
    <property type="match status" value="1"/>
</dbReference>
<dbReference type="InterPro" id="IPR039421">
    <property type="entry name" value="Type_1_exporter"/>
</dbReference>
<dbReference type="InterPro" id="IPR011527">
    <property type="entry name" value="ABC1_TM_dom"/>
</dbReference>
<evidence type="ECO:0000256" key="5">
    <source>
        <dbReference type="SAM" id="MobiDB-lite"/>
    </source>
</evidence>
<dbReference type="Pfam" id="PF00005">
    <property type="entry name" value="ABC_tran"/>
    <property type="match status" value="1"/>
</dbReference>
<dbReference type="InterPro" id="IPR003439">
    <property type="entry name" value="ABC_transporter-like_ATP-bd"/>
</dbReference>
<gene>
    <name evidence="9" type="ORF">F8O01_13690</name>
</gene>
<dbReference type="Pfam" id="PF00664">
    <property type="entry name" value="ABC_membrane"/>
    <property type="match status" value="1"/>
</dbReference>
<evidence type="ECO:0000259" key="8">
    <source>
        <dbReference type="PROSITE" id="PS50929"/>
    </source>
</evidence>
<keyword evidence="10" id="KW-1185">Reference proteome</keyword>
<feature type="domain" description="ABC transmembrane type-1" evidence="8">
    <location>
        <begin position="51"/>
        <end position="324"/>
    </location>
</feature>
<dbReference type="InterPro" id="IPR017871">
    <property type="entry name" value="ABC_transporter-like_CS"/>
</dbReference>
<comment type="subcellular location">
    <subcellularLocation>
        <location evidence="1">Cell membrane</location>
        <topology evidence="1">Multi-pass membrane protein</topology>
    </subcellularLocation>
</comment>
<keyword evidence="9" id="KW-0547">Nucleotide-binding</keyword>
<evidence type="ECO:0000256" key="6">
    <source>
        <dbReference type="SAM" id="Phobius"/>
    </source>
</evidence>
<feature type="transmembrane region" description="Helical" evidence="6">
    <location>
        <begin position="49"/>
        <end position="73"/>
    </location>
</feature>
<dbReference type="PROSITE" id="PS00211">
    <property type="entry name" value="ABC_TRANSPORTER_1"/>
    <property type="match status" value="1"/>
</dbReference>
<feature type="transmembrane region" description="Helical" evidence="6">
    <location>
        <begin position="156"/>
        <end position="179"/>
    </location>
</feature>
<evidence type="ECO:0000256" key="2">
    <source>
        <dbReference type="ARBA" id="ARBA00022692"/>
    </source>
</evidence>
<dbReference type="PANTHER" id="PTHR43394:SF1">
    <property type="entry name" value="ATP-BINDING CASSETTE SUB-FAMILY B MEMBER 10, MITOCHONDRIAL"/>
    <property type="match status" value="1"/>
</dbReference>
<evidence type="ECO:0000259" key="7">
    <source>
        <dbReference type="PROSITE" id="PS50893"/>
    </source>
</evidence>
<proteinExistence type="predicted"/>
<feature type="transmembrane region" description="Helical" evidence="6">
    <location>
        <begin position="185"/>
        <end position="202"/>
    </location>
</feature>
<accession>A0A7J5BNY7</accession>
<dbReference type="PANTHER" id="PTHR43394">
    <property type="entry name" value="ATP-DEPENDENT PERMEASE MDL1, MITOCHONDRIAL"/>
    <property type="match status" value="1"/>
</dbReference>
<comment type="caution">
    <text evidence="9">The sequence shown here is derived from an EMBL/GenBank/DDBJ whole genome shotgun (WGS) entry which is preliminary data.</text>
</comment>
<name>A0A7J5BNY7_9MICO</name>
<keyword evidence="4 6" id="KW-0472">Membrane</keyword>
<dbReference type="GO" id="GO:0005524">
    <property type="term" value="F:ATP binding"/>
    <property type="evidence" value="ECO:0007669"/>
    <property type="project" value="UniProtKB-KW"/>
</dbReference>
<evidence type="ECO:0000256" key="4">
    <source>
        <dbReference type="ARBA" id="ARBA00023136"/>
    </source>
</evidence>
<dbReference type="OrthoDB" id="4966664at2"/>
<dbReference type="SUPFAM" id="SSF90123">
    <property type="entry name" value="ABC transporter transmembrane region"/>
    <property type="match status" value="1"/>
</dbReference>
<organism evidence="9 10">
    <name type="scientific">Pseudoclavibacter chungangensis</name>
    <dbReference type="NCBI Taxonomy" id="587635"/>
    <lineage>
        <taxon>Bacteria</taxon>
        <taxon>Bacillati</taxon>
        <taxon>Actinomycetota</taxon>
        <taxon>Actinomycetes</taxon>
        <taxon>Micrococcales</taxon>
        <taxon>Microbacteriaceae</taxon>
        <taxon>Pseudoclavibacter</taxon>
    </lineage>
</organism>
<protein>
    <submittedName>
        <fullName evidence="9">ABC transporter ATP-binding protein</fullName>
    </submittedName>
</protein>